<evidence type="ECO:0000313" key="3">
    <source>
        <dbReference type="Proteomes" id="UP000006643"/>
    </source>
</evidence>
<dbReference type="AlphaFoldDB" id="D0NVS9"/>
<gene>
    <name evidence="2" type="ORF">PITG_17320</name>
</gene>
<protein>
    <submittedName>
        <fullName evidence="2">Uncharacterized protein</fullName>
    </submittedName>
</protein>
<dbReference type="EMBL" id="DS028170">
    <property type="protein sequence ID" value="EEY66760.1"/>
    <property type="molecule type" value="Genomic_DNA"/>
</dbReference>
<feature type="region of interest" description="Disordered" evidence="1">
    <location>
        <begin position="1"/>
        <end position="30"/>
    </location>
</feature>
<keyword evidence="3" id="KW-1185">Reference proteome</keyword>
<dbReference type="Proteomes" id="UP000006643">
    <property type="component" value="Unassembled WGS sequence"/>
</dbReference>
<dbReference type="KEGG" id="pif:PITG_17320"/>
<dbReference type="InParanoid" id="D0NVS9"/>
<evidence type="ECO:0000313" key="2">
    <source>
        <dbReference type="EMBL" id="EEY66760.1"/>
    </source>
</evidence>
<name>D0NVS9_PHYIT</name>
<dbReference type="GeneID" id="9466555"/>
<feature type="compositionally biased region" description="Polar residues" evidence="1">
    <location>
        <begin position="20"/>
        <end position="30"/>
    </location>
</feature>
<accession>D0NVS9</accession>
<dbReference type="VEuPathDB" id="FungiDB:PITG_17320"/>
<reference evidence="3" key="1">
    <citation type="journal article" date="2009" name="Nature">
        <title>Genome sequence and analysis of the Irish potato famine pathogen Phytophthora infestans.</title>
        <authorList>
            <consortium name="The Broad Institute Genome Sequencing Platform"/>
            <person name="Haas B.J."/>
            <person name="Kamoun S."/>
            <person name="Zody M.C."/>
            <person name="Jiang R.H."/>
            <person name="Handsaker R.E."/>
            <person name="Cano L.M."/>
            <person name="Grabherr M."/>
            <person name="Kodira C.D."/>
            <person name="Raffaele S."/>
            <person name="Torto-Alalibo T."/>
            <person name="Bozkurt T.O."/>
            <person name="Ah-Fong A.M."/>
            <person name="Alvarado L."/>
            <person name="Anderson V.L."/>
            <person name="Armstrong M.R."/>
            <person name="Avrova A."/>
            <person name="Baxter L."/>
            <person name="Beynon J."/>
            <person name="Boevink P.C."/>
            <person name="Bollmann S.R."/>
            <person name="Bos J.I."/>
            <person name="Bulone V."/>
            <person name="Cai G."/>
            <person name="Cakir C."/>
            <person name="Carrington J.C."/>
            <person name="Chawner M."/>
            <person name="Conti L."/>
            <person name="Costanzo S."/>
            <person name="Ewan R."/>
            <person name="Fahlgren N."/>
            <person name="Fischbach M.A."/>
            <person name="Fugelstad J."/>
            <person name="Gilroy E.M."/>
            <person name="Gnerre S."/>
            <person name="Green P.J."/>
            <person name="Grenville-Briggs L.J."/>
            <person name="Griffith J."/>
            <person name="Grunwald N.J."/>
            <person name="Horn K."/>
            <person name="Horner N.R."/>
            <person name="Hu C.H."/>
            <person name="Huitema E."/>
            <person name="Jeong D.H."/>
            <person name="Jones A.M."/>
            <person name="Jones J.D."/>
            <person name="Jones R.W."/>
            <person name="Karlsson E.K."/>
            <person name="Kunjeti S.G."/>
            <person name="Lamour K."/>
            <person name="Liu Z."/>
            <person name="Ma L."/>
            <person name="Maclean D."/>
            <person name="Chibucos M.C."/>
            <person name="McDonald H."/>
            <person name="McWalters J."/>
            <person name="Meijer H.J."/>
            <person name="Morgan W."/>
            <person name="Morris P.F."/>
            <person name="Munro C.A."/>
            <person name="O'Neill K."/>
            <person name="Ospina-Giraldo M."/>
            <person name="Pinzon A."/>
            <person name="Pritchard L."/>
            <person name="Ramsahoye B."/>
            <person name="Ren Q."/>
            <person name="Restrepo S."/>
            <person name="Roy S."/>
            <person name="Sadanandom A."/>
            <person name="Savidor A."/>
            <person name="Schornack S."/>
            <person name="Schwartz D.C."/>
            <person name="Schumann U.D."/>
            <person name="Schwessinger B."/>
            <person name="Seyer L."/>
            <person name="Sharpe T."/>
            <person name="Silvar C."/>
            <person name="Song J."/>
            <person name="Studholme D.J."/>
            <person name="Sykes S."/>
            <person name="Thines M."/>
            <person name="van de Vondervoort P.J."/>
            <person name="Phuntumart V."/>
            <person name="Wawra S."/>
            <person name="Weide R."/>
            <person name="Win J."/>
            <person name="Young C."/>
            <person name="Zhou S."/>
            <person name="Fry W."/>
            <person name="Meyers B.C."/>
            <person name="van West P."/>
            <person name="Ristaino J."/>
            <person name="Govers F."/>
            <person name="Birch P.R."/>
            <person name="Whisson S.C."/>
            <person name="Judelson H.S."/>
            <person name="Nusbaum C."/>
        </authorList>
    </citation>
    <scope>NUCLEOTIDE SEQUENCE [LARGE SCALE GENOMIC DNA]</scope>
    <source>
        <strain evidence="3">T30-4</strain>
    </source>
</reference>
<dbReference type="RefSeq" id="XP_002896825.1">
    <property type="nucleotide sequence ID" value="XM_002896779.1"/>
</dbReference>
<sequence>MMIMERGRSGTWRARRSPRTGMSGSMRQSMTLEDVQMKTVALKYIESKWLCSVESKRIISVLRKCVWPAEAGSALSRGRKS</sequence>
<evidence type="ECO:0000256" key="1">
    <source>
        <dbReference type="SAM" id="MobiDB-lite"/>
    </source>
</evidence>
<proteinExistence type="predicted"/>
<dbReference type="HOGENOM" id="CLU_2579056_0_0_1"/>
<organism evidence="2 3">
    <name type="scientific">Phytophthora infestans (strain T30-4)</name>
    <name type="common">Potato late blight agent</name>
    <dbReference type="NCBI Taxonomy" id="403677"/>
    <lineage>
        <taxon>Eukaryota</taxon>
        <taxon>Sar</taxon>
        <taxon>Stramenopiles</taxon>
        <taxon>Oomycota</taxon>
        <taxon>Peronosporomycetes</taxon>
        <taxon>Peronosporales</taxon>
        <taxon>Peronosporaceae</taxon>
        <taxon>Phytophthora</taxon>
    </lineage>
</organism>